<comment type="caution">
    <text evidence="2">The sequence shown here is derived from an EMBL/GenBank/DDBJ whole genome shotgun (WGS) entry which is preliminary data.</text>
</comment>
<evidence type="ECO:0000313" key="3">
    <source>
        <dbReference type="Proteomes" id="UP001189429"/>
    </source>
</evidence>
<reference evidence="2" key="1">
    <citation type="submission" date="2023-10" db="EMBL/GenBank/DDBJ databases">
        <authorList>
            <person name="Chen Y."/>
            <person name="Shah S."/>
            <person name="Dougan E. K."/>
            <person name="Thang M."/>
            <person name="Chan C."/>
        </authorList>
    </citation>
    <scope>NUCLEOTIDE SEQUENCE [LARGE SCALE GENOMIC DNA]</scope>
</reference>
<evidence type="ECO:0000256" key="1">
    <source>
        <dbReference type="SAM" id="MobiDB-lite"/>
    </source>
</evidence>
<feature type="non-terminal residue" evidence="2">
    <location>
        <position position="1"/>
    </location>
</feature>
<dbReference type="EMBL" id="CAUYUJ010020807">
    <property type="protein sequence ID" value="CAK0900600.1"/>
    <property type="molecule type" value="Genomic_DNA"/>
</dbReference>
<feature type="compositionally biased region" description="Low complexity" evidence="1">
    <location>
        <begin position="22"/>
        <end position="39"/>
    </location>
</feature>
<proteinExistence type="predicted"/>
<organism evidence="2 3">
    <name type="scientific">Prorocentrum cordatum</name>
    <dbReference type="NCBI Taxonomy" id="2364126"/>
    <lineage>
        <taxon>Eukaryota</taxon>
        <taxon>Sar</taxon>
        <taxon>Alveolata</taxon>
        <taxon>Dinophyceae</taxon>
        <taxon>Prorocentrales</taxon>
        <taxon>Prorocentraceae</taxon>
        <taxon>Prorocentrum</taxon>
    </lineage>
</organism>
<accession>A0ABN9XQ65</accession>
<dbReference type="Proteomes" id="UP001189429">
    <property type="component" value="Unassembled WGS sequence"/>
</dbReference>
<feature type="region of interest" description="Disordered" evidence="1">
    <location>
        <begin position="1"/>
        <end position="56"/>
    </location>
</feature>
<protein>
    <submittedName>
        <fullName evidence="2">Uncharacterized protein</fullName>
    </submittedName>
</protein>
<sequence length="136" mass="13716">APPAPPWQLGARPADGPAQRLPDGAPLAAPAGPACAKPGAGPPQAPPPAWTHGLPPHAGGCGAVGGFAVPLAGLAAPPLGFAGRAPRARAARLRRPVLRAPAAAARDAIDGGLLAVWPTRPRPQHLQHRPEHRARF</sequence>
<gene>
    <name evidence="2" type="ORF">PCOR1329_LOCUS77835</name>
</gene>
<keyword evidence="3" id="KW-1185">Reference proteome</keyword>
<evidence type="ECO:0000313" key="2">
    <source>
        <dbReference type="EMBL" id="CAK0900600.1"/>
    </source>
</evidence>
<feature type="non-terminal residue" evidence="2">
    <location>
        <position position="136"/>
    </location>
</feature>
<name>A0ABN9XQ65_9DINO</name>
<feature type="compositionally biased region" description="Pro residues" evidence="1">
    <location>
        <begin position="40"/>
        <end position="49"/>
    </location>
</feature>